<keyword evidence="1" id="KW-0862">Zinc</keyword>
<dbReference type="PANTHER" id="PTHR34482">
    <property type="entry name" value="DNA DAMAGE-INDUCIBLE PROTEIN 1-LIKE"/>
    <property type="match status" value="1"/>
</dbReference>
<dbReference type="SMART" id="SM00343">
    <property type="entry name" value="ZnF_C2HC"/>
    <property type="match status" value="2"/>
</dbReference>
<reference evidence="3" key="1">
    <citation type="submission" date="1999-10" db="EMBL/GenBank/DDBJ databases">
        <title>Arabidopsis thaliana chromosome 1 BAC F28J9 sequence.</title>
        <authorList>
            <person name="Schwartz J.R."/>
            <person name="Yu G."/>
            <person name="Toriumi M."/>
            <person name="Lenz C."/>
            <person name="Liu S."/>
            <person name="Lee J.M."/>
            <person name="Li J."/>
            <person name="Gonzalez A."/>
            <person name="Liu A."/>
            <person name="Liu K."/>
            <person name="Sakano H."/>
            <person name="Vaysberg M."/>
            <person name="Chin C."/>
            <person name="Choi E."/>
            <person name="Chiou J."/>
            <person name="Altafi H."/>
            <person name="Araujo R."/>
            <person name="Brooks S."/>
            <person name="Buehler E."/>
            <person name="Chao Q."/>
            <person name="Conn L."/>
            <person name="Conway A."/>
            <person name="Dunn P."/>
            <person name="Hansen N."/>
            <person name="Howng B."/>
            <person name="Huizar L."/>
            <person name="Johnson-Hopson C."/>
            <person name="Khan S."/>
            <person name="Kim C."/>
            <person name="Lam B."/>
            <person name="Nguyen M."/>
            <person name="Palm C."/>
            <person name="Rowley D."/>
            <person name="Shinn P."/>
            <person name="Southwick A."/>
            <person name="Tambunga G."/>
            <person name="Walker M."/>
            <person name="Davis R.W."/>
            <person name="Ecker J.R."/>
            <person name="Federspiel N.A."/>
            <person name="Theologis A."/>
        </authorList>
    </citation>
    <scope>NUCLEOTIDE SEQUENCE</scope>
</reference>
<feature type="domain" description="CCHC-type" evidence="2">
    <location>
        <begin position="157"/>
        <end position="171"/>
    </location>
</feature>
<dbReference type="InterPro" id="IPR036875">
    <property type="entry name" value="Znf_CCHC_sf"/>
</dbReference>
<dbReference type="PIR" id="B86485">
    <property type="entry name" value="B86485"/>
</dbReference>
<feature type="domain" description="CCHC-type" evidence="2">
    <location>
        <begin position="177"/>
        <end position="190"/>
    </location>
</feature>
<reference key="3">
    <citation type="journal article" date="2000" name="Nature">
        <title>Sequence and analysis of chromosome 1 of the plant Arabidopsis thaliana.</title>
        <authorList>
            <person name="Theologis A."/>
            <person name="Ecker J.R."/>
            <person name="Palm C.J."/>
            <person name="Federspiel N.A."/>
            <person name="Kaul S."/>
            <person name="White O."/>
            <person name="Alonso J."/>
            <person name="Altafi H."/>
            <person name="Araujo R."/>
            <person name="Bowman C.L."/>
            <person name="Brooks S.Y."/>
            <person name="Buehler E."/>
            <person name="Chan A."/>
            <person name="Chao Q."/>
            <person name="Chen H."/>
            <person name="Cheuk R.F."/>
            <person name="Chin C.W."/>
            <person name="Chung M.K."/>
            <person name="Conn L."/>
            <person name="Conway A.B."/>
            <person name="Conway A.R."/>
            <person name="Creasy T.H."/>
            <person name="Dewar K."/>
            <person name="Dunn P."/>
            <person name="Etgu P."/>
            <person name="Feldblyum T.V."/>
            <person name="Feng J."/>
            <person name="Fong B."/>
            <person name="Fujii C.Y."/>
            <person name="Gill J.E."/>
            <person name="Goldsmith A.D."/>
            <person name="Haas B."/>
            <person name="Hansen N.F."/>
            <person name="Hughes B."/>
            <person name="Huizar L."/>
            <person name="Hunter J.L."/>
            <person name="Jenkins J."/>
            <person name="Johnson-Hopson C."/>
            <person name="Khan S."/>
            <person name="Khaykin E."/>
            <person name="Kim C.J."/>
            <person name="Koo H.L."/>
            <person name="Kremenetskaia I."/>
            <person name="Kurtz D.B."/>
            <person name="Kwan A."/>
            <person name="Lam B."/>
            <person name="Langin-Hooper S."/>
            <person name="Lee A."/>
            <person name="Lee J.M."/>
            <person name="Lenz C.A."/>
            <person name="Li J.H."/>
            <person name="Li Y."/>
            <person name="Lin X."/>
            <person name="Liu S.X."/>
            <person name="Liu Z.A."/>
            <person name="Luros J.S."/>
            <person name="Maiti R."/>
            <person name="Marziali A."/>
            <person name="Militscher J."/>
            <person name="Miranda M."/>
            <person name="Nguyen M."/>
            <person name="Nierman W.C."/>
            <person name="Osborne B.I."/>
            <person name="Pai G."/>
            <person name="Peterson J."/>
            <person name="Pham P.K."/>
            <person name="Rizzo M."/>
            <person name="Rooney T."/>
            <person name="Rowley D."/>
            <person name="Sakano H."/>
            <person name="Salzberg S.L."/>
            <person name="Schwartz J.R."/>
            <person name="Shinn P."/>
            <person name="Southwick A.M."/>
            <person name="Sun H."/>
            <person name="Tallon L.J."/>
            <person name="Tambunga G."/>
            <person name="Toriumi M.J."/>
            <person name="Town C.D."/>
            <person name="Utterback T."/>
            <person name="Van Aken S."/>
            <person name="Vaysberg M."/>
            <person name="Vysotskaia V.S."/>
            <person name="Walker M."/>
            <person name="Wu D."/>
            <person name="Yu G."/>
            <person name="Fraser C.M."/>
            <person name="Venter J.C."/>
            <person name="Davis R.W."/>
        </authorList>
    </citation>
    <scope>NUCLEOTIDE SEQUENCE [LARGE SCALE GENOMIC DNA]</scope>
    <source>
        <strain>cv. Columbia</strain>
    </source>
</reference>
<dbReference type="SUPFAM" id="SSF57756">
    <property type="entry name" value="Retrovirus zinc finger-like domains"/>
    <property type="match status" value="1"/>
</dbReference>
<keyword evidence="1" id="KW-0479">Metal-binding</keyword>
<gene>
    <name evidence="3" type="primary">F28J9.15</name>
</gene>
<organism evidence="3">
    <name type="scientific">Arabidopsis thaliana</name>
    <name type="common">Mouse-ear cress</name>
    <dbReference type="NCBI Taxonomy" id="3702"/>
    <lineage>
        <taxon>Eukaryota</taxon>
        <taxon>Viridiplantae</taxon>
        <taxon>Streptophyta</taxon>
        <taxon>Embryophyta</taxon>
        <taxon>Tracheophyta</taxon>
        <taxon>Spermatophyta</taxon>
        <taxon>Magnoliopsida</taxon>
        <taxon>eudicotyledons</taxon>
        <taxon>Gunneridae</taxon>
        <taxon>Pentapetalae</taxon>
        <taxon>rosids</taxon>
        <taxon>malvids</taxon>
        <taxon>Brassicales</taxon>
        <taxon>Brassicaceae</taxon>
        <taxon>Camelineae</taxon>
        <taxon>Arabidopsis</taxon>
    </lineage>
</organism>
<proteinExistence type="predicted"/>
<dbReference type="Pfam" id="PF03732">
    <property type="entry name" value="Retrotrans_gag"/>
    <property type="match status" value="1"/>
</dbReference>
<protein>
    <submittedName>
        <fullName evidence="3">F28J9.15 protein</fullName>
    </submittedName>
</protein>
<sequence length="199" mass="23120">MLEKNFRTTRCPEEFKKDLAVHYLRGEADHWWKFFERGLPVGYVSMELCQGTKIVREYDEEFNRLRRFSMKNFGEQDMIQRFMRGLRDDIRTRTSIRGCTSLEAMDLKRAPAKVTKAVESQKRTWDNRGAGPGQNGQQCATCGKRHSGACWSNTGICYNCRQNGHTWSNCPGRDNNCKRCEKPGHYARECTTFLVEGNQ</sequence>
<accession>Q9S9R4</accession>
<keyword evidence="1" id="KW-0863">Zinc-finger</keyword>
<dbReference type="GO" id="GO:0003676">
    <property type="term" value="F:nucleic acid binding"/>
    <property type="evidence" value="ECO:0007669"/>
    <property type="project" value="InterPro"/>
</dbReference>
<dbReference type="PROSITE" id="PS50158">
    <property type="entry name" value="ZF_CCHC"/>
    <property type="match status" value="2"/>
</dbReference>
<evidence type="ECO:0000256" key="1">
    <source>
        <dbReference type="PROSITE-ProRule" id="PRU00047"/>
    </source>
</evidence>
<dbReference type="Pfam" id="PF00098">
    <property type="entry name" value="zf-CCHC"/>
    <property type="match status" value="1"/>
</dbReference>
<name>Q9S9R4_ARATH</name>
<dbReference type="EMBL" id="AC007918">
    <property type="protein sequence ID" value="AAF06091.1"/>
    <property type="molecule type" value="Genomic_DNA"/>
</dbReference>
<dbReference type="PANTHER" id="PTHR34482:SF57">
    <property type="entry name" value="RETROTRANSPOSON GAG DOMAIN-CONTAINING PROTEIN"/>
    <property type="match status" value="1"/>
</dbReference>
<dbReference type="InterPro" id="IPR005162">
    <property type="entry name" value="Retrotrans_gag_dom"/>
</dbReference>
<dbReference type="Gene3D" id="4.10.60.10">
    <property type="entry name" value="Zinc finger, CCHC-type"/>
    <property type="match status" value="1"/>
</dbReference>
<reference evidence="3" key="2">
    <citation type="submission" date="1999-11" db="EMBL/GenBank/DDBJ databases">
        <authorList>
            <person name="Theologis"/>
        </authorList>
    </citation>
    <scope>NUCLEOTIDE SEQUENCE</scope>
</reference>
<dbReference type="InterPro" id="IPR001878">
    <property type="entry name" value="Znf_CCHC"/>
</dbReference>
<dbReference type="AlphaFoldDB" id="Q9S9R4"/>
<evidence type="ECO:0000259" key="2">
    <source>
        <dbReference type="PROSITE" id="PS50158"/>
    </source>
</evidence>
<dbReference type="GO" id="GO:0008270">
    <property type="term" value="F:zinc ion binding"/>
    <property type="evidence" value="ECO:0007669"/>
    <property type="project" value="UniProtKB-KW"/>
</dbReference>
<evidence type="ECO:0000313" key="3">
    <source>
        <dbReference type="EMBL" id="AAF06091.1"/>
    </source>
</evidence>